<sequence length="136" mass="15448">MYKIRLELDKRTYDLQSCYYSCYNSPPSVSDSEDDYYAGSPHSMTWNVKPSKVDQELIDWCTLTRQETKSGKITISEAESNAPLKIITFQQAFCSGFSESIDSNYDYNQSPVTITVTVQTINVRLLNAGRGITYPN</sequence>
<dbReference type="GO" id="GO:0033104">
    <property type="term" value="C:type VI protein secretion system complex"/>
    <property type="evidence" value="ECO:0007669"/>
    <property type="project" value="InterPro"/>
</dbReference>
<dbReference type="RefSeq" id="WP_313982854.1">
    <property type="nucleotide sequence ID" value="NZ_JASJOU010000007.1"/>
</dbReference>
<comment type="caution">
    <text evidence="1">The sequence shown here is derived from an EMBL/GenBank/DDBJ whole genome shotgun (WGS) entry which is preliminary data.</text>
</comment>
<reference evidence="1" key="1">
    <citation type="submission" date="2023-05" db="EMBL/GenBank/DDBJ databases">
        <authorList>
            <person name="Zhang X."/>
        </authorList>
    </citation>
    <scope>NUCLEOTIDE SEQUENCE</scope>
    <source>
        <strain evidence="1">BD1B2-1</strain>
    </source>
</reference>
<evidence type="ECO:0000313" key="1">
    <source>
        <dbReference type="EMBL" id="MDJ1503271.1"/>
    </source>
</evidence>
<evidence type="ECO:0000313" key="2">
    <source>
        <dbReference type="Proteomes" id="UP001232063"/>
    </source>
</evidence>
<dbReference type="Proteomes" id="UP001232063">
    <property type="component" value="Unassembled WGS sequence"/>
</dbReference>
<dbReference type="Pfam" id="PF17642">
    <property type="entry name" value="TssD"/>
    <property type="match status" value="1"/>
</dbReference>
<dbReference type="EMBL" id="JASJOU010000007">
    <property type="protein sequence ID" value="MDJ1503271.1"/>
    <property type="molecule type" value="Genomic_DNA"/>
</dbReference>
<protein>
    <submittedName>
        <fullName evidence="1">Type VI secretion system tube protein TssD</fullName>
    </submittedName>
</protein>
<keyword evidence="2" id="KW-1185">Reference proteome</keyword>
<proteinExistence type="predicted"/>
<accession>A0AAE3R446</accession>
<dbReference type="AlphaFoldDB" id="A0AAE3R446"/>
<organism evidence="1 2">
    <name type="scientific">Xanthocytophaga agilis</name>
    <dbReference type="NCBI Taxonomy" id="3048010"/>
    <lineage>
        <taxon>Bacteria</taxon>
        <taxon>Pseudomonadati</taxon>
        <taxon>Bacteroidota</taxon>
        <taxon>Cytophagia</taxon>
        <taxon>Cytophagales</taxon>
        <taxon>Rhodocytophagaceae</taxon>
        <taxon>Xanthocytophaga</taxon>
    </lineage>
</organism>
<name>A0AAE3R446_9BACT</name>
<gene>
    <name evidence="1" type="primary">tssD</name>
    <name evidence="1" type="ORF">QNI22_21560</name>
</gene>
<dbReference type="InterPro" id="IPR041408">
    <property type="entry name" value="Hcp_Tssd"/>
</dbReference>